<feature type="compositionally biased region" description="Low complexity" evidence="1">
    <location>
        <begin position="26"/>
        <end position="35"/>
    </location>
</feature>
<feature type="region of interest" description="Disordered" evidence="1">
    <location>
        <begin position="60"/>
        <end position="217"/>
    </location>
</feature>
<dbReference type="Proteomes" id="UP000784294">
    <property type="component" value="Unassembled WGS sequence"/>
</dbReference>
<keyword evidence="3" id="KW-1185">Reference proteome</keyword>
<comment type="caution">
    <text evidence="2">The sequence shown here is derived from an EMBL/GenBank/DDBJ whole genome shotgun (WGS) entry which is preliminary data.</text>
</comment>
<reference evidence="2" key="1">
    <citation type="submission" date="2018-11" db="EMBL/GenBank/DDBJ databases">
        <authorList>
            <consortium name="Pathogen Informatics"/>
        </authorList>
    </citation>
    <scope>NUCLEOTIDE SEQUENCE</scope>
</reference>
<organism evidence="2 3">
    <name type="scientific">Protopolystoma xenopodis</name>
    <dbReference type="NCBI Taxonomy" id="117903"/>
    <lineage>
        <taxon>Eukaryota</taxon>
        <taxon>Metazoa</taxon>
        <taxon>Spiralia</taxon>
        <taxon>Lophotrochozoa</taxon>
        <taxon>Platyhelminthes</taxon>
        <taxon>Monogenea</taxon>
        <taxon>Polyopisthocotylea</taxon>
        <taxon>Polystomatidea</taxon>
        <taxon>Polystomatidae</taxon>
        <taxon>Protopolystoma</taxon>
    </lineage>
</organism>
<feature type="non-terminal residue" evidence="2">
    <location>
        <position position="1"/>
    </location>
</feature>
<feature type="compositionally biased region" description="Basic and acidic residues" evidence="1">
    <location>
        <begin position="149"/>
        <end position="172"/>
    </location>
</feature>
<evidence type="ECO:0000313" key="2">
    <source>
        <dbReference type="EMBL" id="VEL15056.1"/>
    </source>
</evidence>
<proteinExistence type="predicted"/>
<feature type="compositionally biased region" description="Polar residues" evidence="1">
    <location>
        <begin position="135"/>
        <end position="144"/>
    </location>
</feature>
<feature type="compositionally biased region" description="Basic residues" evidence="1">
    <location>
        <begin position="74"/>
        <end position="88"/>
    </location>
</feature>
<feature type="compositionally biased region" description="Acidic residues" evidence="1">
    <location>
        <begin position="114"/>
        <end position="126"/>
    </location>
</feature>
<feature type="compositionally biased region" description="Basic and acidic residues" evidence="1">
    <location>
        <begin position="186"/>
        <end position="217"/>
    </location>
</feature>
<dbReference type="AlphaFoldDB" id="A0A3S5CK65"/>
<feature type="compositionally biased region" description="Low complexity" evidence="1">
    <location>
        <begin position="89"/>
        <end position="103"/>
    </location>
</feature>
<dbReference type="EMBL" id="CAAALY010023290">
    <property type="protein sequence ID" value="VEL15056.1"/>
    <property type="molecule type" value="Genomic_DNA"/>
</dbReference>
<feature type="region of interest" description="Disordered" evidence="1">
    <location>
        <begin position="19"/>
        <end position="43"/>
    </location>
</feature>
<sequence>AGILLVHDRRPQEKENLVETLHGHNHTSSVASGHSGSVGSGLTGRPGAGLNAIAMAAADAAGTVVTSAHSRQTSSKKRSKGKKLRGRLTRAAGGRQVSASAASPSPPEPFLYVEADDDEFDVEDASQPEAAIPASGSTSVPGGQSSDSKSVDVKSTAKEELKQSDEANHEPMETDPIPSLTVPTEPLKKDEAKSPETPDKPRDNASCDSDKPHDDKH</sequence>
<evidence type="ECO:0000313" key="3">
    <source>
        <dbReference type="Proteomes" id="UP000784294"/>
    </source>
</evidence>
<name>A0A3S5CK65_9PLAT</name>
<evidence type="ECO:0000256" key="1">
    <source>
        <dbReference type="SAM" id="MobiDB-lite"/>
    </source>
</evidence>
<gene>
    <name evidence="2" type="ORF">PXEA_LOCUS8496</name>
</gene>
<protein>
    <submittedName>
        <fullName evidence="2">Uncharacterized protein</fullName>
    </submittedName>
</protein>
<accession>A0A3S5CK65</accession>